<reference evidence="1 2" key="1">
    <citation type="submission" date="2013-12" db="EMBL/GenBank/DDBJ databases">
        <authorList>
            <person name="Cubeta M."/>
            <person name="Pakala S."/>
            <person name="Fedorova N."/>
            <person name="Thomas E."/>
            <person name="Dean R."/>
            <person name="Jabaji S."/>
            <person name="Neate S."/>
            <person name="Toda T."/>
            <person name="Tavantzis S."/>
            <person name="Vilgalys R."/>
            <person name="Bharathan N."/>
            <person name="Pakala S."/>
            <person name="Losada L.S."/>
            <person name="Zafar N."/>
            <person name="Nierman W."/>
        </authorList>
    </citation>
    <scope>NUCLEOTIDE SEQUENCE [LARGE SCALE GENOMIC DNA]</scope>
    <source>
        <strain evidence="1 2">123E</strain>
    </source>
</reference>
<dbReference type="HOGENOM" id="CLU_3419463_0_0_1"/>
<protein>
    <submittedName>
        <fullName evidence="1">Uncharacterized protein</fullName>
    </submittedName>
</protein>
<evidence type="ECO:0000313" key="2">
    <source>
        <dbReference type="Proteomes" id="UP000027456"/>
    </source>
</evidence>
<organism evidence="1 2">
    <name type="scientific">Rhizoctonia solani 123E</name>
    <dbReference type="NCBI Taxonomy" id="1423351"/>
    <lineage>
        <taxon>Eukaryota</taxon>
        <taxon>Fungi</taxon>
        <taxon>Dikarya</taxon>
        <taxon>Basidiomycota</taxon>
        <taxon>Agaricomycotina</taxon>
        <taxon>Agaricomycetes</taxon>
        <taxon>Cantharellales</taxon>
        <taxon>Ceratobasidiaceae</taxon>
        <taxon>Rhizoctonia</taxon>
    </lineage>
</organism>
<comment type="caution">
    <text evidence="1">The sequence shown here is derived from an EMBL/GenBank/DDBJ whole genome shotgun (WGS) entry which is preliminary data.</text>
</comment>
<gene>
    <name evidence="1" type="ORF">V565_275240</name>
</gene>
<sequence>MATLASLNKSTTTAPAKLSFNSTVA</sequence>
<dbReference type="EMBL" id="AZST01001825">
    <property type="protein sequence ID" value="KEP45427.1"/>
    <property type="molecule type" value="Genomic_DNA"/>
</dbReference>
<dbReference type="Proteomes" id="UP000027456">
    <property type="component" value="Unassembled WGS sequence"/>
</dbReference>
<accession>A0A074S5S2</accession>
<dbReference type="AlphaFoldDB" id="A0A074S5S2"/>
<evidence type="ECO:0000313" key="1">
    <source>
        <dbReference type="EMBL" id="KEP45427.1"/>
    </source>
</evidence>
<keyword evidence="2" id="KW-1185">Reference proteome</keyword>
<proteinExistence type="predicted"/>
<name>A0A074S5S2_9AGAM</name>